<evidence type="ECO:0000313" key="2">
    <source>
        <dbReference type="EMBL" id="PIR84328.1"/>
    </source>
</evidence>
<evidence type="ECO:0000256" key="1">
    <source>
        <dbReference type="SAM" id="Phobius"/>
    </source>
</evidence>
<reference evidence="3" key="1">
    <citation type="submission" date="2017-09" db="EMBL/GenBank/DDBJ databases">
        <title>Depth-based differentiation of microbial function through sediment-hosted aquifers and enrichment of novel symbionts in the deep terrestrial subsurface.</title>
        <authorList>
            <person name="Probst A.J."/>
            <person name="Ladd B."/>
            <person name="Jarett J.K."/>
            <person name="Geller-Mcgrath D.E."/>
            <person name="Sieber C.M.K."/>
            <person name="Emerson J.B."/>
            <person name="Anantharaman K."/>
            <person name="Thomas B.C."/>
            <person name="Malmstrom R."/>
            <person name="Stieglmeier M."/>
            <person name="Klingl A."/>
            <person name="Woyke T."/>
            <person name="Ryan C.M."/>
            <person name="Banfield J.F."/>
        </authorList>
    </citation>
    <scope>NUCLEOTIDE SEQUENCE [LARGE SCALE GENOMIC DNA]</scope>
</reference>
<keyword evidence="1" id="KW-0812">Transmembrane</keyword>
<dbReference type="Proteomes" id="UP000229344">
    <property type="component" value="Unassembled WGS sequence"/>
</dbReference>
<keyword evidence="1" id="KW-1133">Transmembrane helix</keyword>
<accession>A0A2H0UD28</accession>
<sequence length="106" mass="12032">MTRTHSKVALYKDQQVWFFTLLSILVALFALYVYFLANSVFEVVMRKEVERDIVSTSSYVGQLESEYARLQHGVNPALAQEGGYVVATNKIFIDRTDASLAYSRGQ</sequence>
<gene>
    <name evidence="2" type="ORF">COU16_01900</name>
</gene>
<protein>
    <submittedName>
        <fullName evidence="2">Uncharacterized protein</fullName>
    </submittedName>
</protein>
<dbReference type="EMBL" id="PFBI01000006">
    <property type="protein sequence ID" value="PIR84328.1"/>
    <property type="molecule type" value="Genomic_DNA"/>
</dbReference>
<proteinExistence type="predicted"/>
<organism evidence="2 3">
    <name type="scientific">Candidatus Kaiserbacteria bacterium CG10_big_fil_rev_8_21_14_0_10_47_16</name>
    <dbReference type="NCBI Taxonomy" id="1974608"/>
    <lineage>
        <taxon>Bacteria</taxon>
        <taxon>Candidatus Kaiseribacteriota</taxon>
    </lineage>
</organism>
<dbReference type="AlphaFoldDB" id="A0A2H0UD28"/>
<name>A0A2H0UD28_9BACT</name>
<comment type="caution">
    <text evidence="2">The sequence shown here is derived from an EMBL/GenBank/DDBJ whole genome shotgun (WGS) entry which is preliminary data.</text>
</comment>
<feature type="transmembrane region" description="Helical" evidence="1">
    <location>
        <begin position="16"/>
        <end position="37"/>
    </location>
</feature>
<keyword evidence="1" id="KW-0472">Membrane</keyword>
<evidence type="ECO:0000313" key="3">
    <source>
        <dbReference type="Proteomes" id="UP000229344"/>
    </source>
</evidence>